<name>A0AAJ0BQ87_9PEZI</name>
<sequence>MSLPDLCQRYPRLQNAASSSTGDHKSFFDPKASLQGGGFIIYDDTFLDVLGVSPELEVILENQDYPFAHEAGIYIPSTDEYFFTSNIFIKNGMKCLSMTRAWRRDGKFNTEDIEIREMAMANGGVNYRDGFIFCVMGDHSVKSALVYMEPRAPYQTTVLVDNYHGKPFNSVNDVVVHSDGSIWFTDPIYGAELGIRPRPELPNQVYRFDPRSGDIRVVADGLGRPNGICFAPDEKTVYVTDTDAGHGDGTYDPLRPATIYAYDVIFRHGSPFLANKHLFAMADVGFPDGIKCDTAGNVYSGCGDGIHVWSPGGVLIGKIYLPDAQVGNFCFGPEGEMFILNEHKVWRAKLGPNTRGALLKM</sequence>
<keyword evidence="3" id="KW-1185">Reference proteome</keyword>
<dbReference type="AlphaFoldDB" id="A0AAJ0BQ87"/>
<organism evidence="2 3">
    <name type="scientific">Phialemonium atrogriseum</name>
    <dbReference type="NCBI Taxonomy" id="1093897"/>
    <lineage>
        <taxon>Eukaryota</taxon>
        <taxon>Fungi</taxon>
        <taxon>Dikarya</taxon>
        <taxon>Ascomycota</taxon>
        <taxon>Pezizomycotina</taxon>
        <taxon>Sordariomycetes</taxon>
        <taxon>Sordariomycetidae</taxon>
        <taxon>Cephalothecales</taxon>
        <taxon>Cephalothecaceae</taxon>
        <taxon>Phialemonium</taxon>
    </lineage>
</organism>
<dbReference type="Pfam" id="PF08450">
    <property type="entry name" value="SGL"/>
    <property type="match status" value="1"/>
</dbReference>
<feature type="domain" description="SMP-30/Gluconolactonase/LRE-like region" evidence="1">
    <location>
        <begin position="129"/>
        <end position="338"/>
    </location>
</feature>
<dbReference type="PANTHER" id="PTHR47064:SF2">
    <property type="entry name" value="SMP-30_GLUCONOLACTONASE_LRE-LIKE REGION DOMAIN-CONTAINING PROTEIN-RELATED"/>
    <property type="match status" value="1"/>
</dbReference>
<protein>
    <recommendedName>
        <fullName evidence="1">SMP-30/Gluconolactonase/LRE-like region domain-containing protein</fullName>
    </recommendedName>
</protein>
<dbReference type="RefSeq" id="XP_060278687.1">
    <property type="nucleotide sequence ID" value="XM_060432116.1"/>
</dbReference>
<dbReference type="EMBL" id="MU839037">
    <property type="protein sequence ID" value="KAK1762474.1"/>
    <property type="molecule type" value="Genomic_DNA"/>
</dbReference>
<dbReference type="InterPro" id="IPR052988">
    <property type="entry name" value="Oryzine_lactonohydrolase"/>
</dbReference>
<dbReference type="Proteomes" id="UP001244011">
    <property type="component" value="Unassembled WGS sequence"/>
</dbReference>
<dbReference type="SUPFAM" id="SSF63829">
    <property type="entry name" value="Calcium-dependent phosphotriesterase"/>
    <property type="match status" value="1"/>
</dbReference>
<dbReference type="GeneID" id="85315303"/>
<dbReference type="PANTHER" id="PTHR47064">
    <property type="entry name" value="PUTATIVE (AFU_ORTHOLOGUE AFUA_1G08990)-RELATED"/>
    <property type="match status" value="1"/>
</dbReference>
<evidence type="ECO:0000313" key="3">
    <source>
        <dbReference type="Proteomes" id="UP001244011"/>
    </source>
</evidence>
<evidence type="ECO:0000313" key="2">
    <source>
        <dbReference type="EMBL" id="KAK1762474.1"/>
    </source>
</evidence>
<dbReference type="Gene3D" id="2.120.10.30">
    <property type="entry name" value="TolB, C-terminal domain"/>
    <property type="match status" value="1"/>
</dbReference>
<dbReference type="InterPro" id="IPR011042">
    <property type="entry name" value="6-blade_b-propeller_TolB-like"/>
</dbReference>
<accession>A0AAJ0BQ87</accession>
<proteinExistence type="predicted"/>
<comment type="caution">
    <text evidence="2">The sequence shown here is derived from an EMBL/GenBank/DDBJ whole genome shotgun (WGS) entry which is preliminary data.</text>
</comment>
<evidence type="ECO:0000259" key="1">
    <source>
        <dbReference type="Pfam" id="PF08450"/>
    </source>
</evidence>
<gene>
    <name evidence="2" type="ORF">QBC33DRAFT_601620</name>
</gene>
<dbReference type="InterPro" id="IPR013658">
    <property type="entry name" value="SGL"/>
</dbReference>
<reference evidence="2" key="1">
    <citation type="submission" date="2023-06" db="EMBL/GenBank/DDBJ databases">
        <title>Genome-scale phylogeny and comparative genomics of the fungal order Sordariales.</title>
        <authorList>
            <consortium name="Lawrence Berkeley National Laboratory"/>
            <person name="Hensen N."/>
            <person name="Bonometti L."/>
            <person name="Westerberg I."/>
            <person name="Brannstrom I.O."/>
            <person name="Guillou S."/>
            <person name="Cros-Aarteil S."/>
            <person name="Calhoun S."/>
            <person name="Haridas S."/>
            <person name="Kuo A."/>
            <person name="Mondo S."/>
            <person name="Pangilinan J."/>
            <person name="Riley R."/>
            <person name="Labutti K."/>
            <person name="Andreopoulos B."/>
            <person name="Lipzen A."/>
            <person name="Chen C."/>
            <person name="Yanf M."/>
            <person name="Daum C."/>
            <person name="Ng V."/>
            <person name="Clum A."/>
            <person name="Steindorff A."/>
            <person name="Ohm R."/>
            <person name="Martin F."/>
            <person name="Silar P."/>
            <person name="Natvig D."/>
            <person name="Lalanne C."/>
            <person name="Gautier V."/>
            <person name="Ament-Velasquez S.L."/>
            <person name="Kruys A."/>
            <person name="Hutchinson M.I."/>
            <person name="Powell A.J."/>
            <person name="Barry K."/>
            <person name="Miller A.N."/>
            <person name="Grigoriev I.V."/>
            <person name="Debuchy R."/>
            <person name="Gladieux P."/>
            <person name="Thoren M.H."/>
            <person name="Johannesson H."/>
        </authorList>
    </citation>
    <scope>NUCLEOTIDE SEQUENCE</scope>
    <source>
        <strain evidence="2">8032-3</strain>
    </source>
</reference>